<gene>
    <name evidence="2" type="ORF">DFH07DRAFT_543068</name>
</gene>
<protein>
    <submittedName>
        <fullName evidence="2">Uncharacterized protein</fullName>
    </submittedName>
</protein>
<evidence type="ECO:0000313" key="2">
    <source>
        <dbReference type="EMBL" id="KAJ7750969.1"/>
    </source>
</evidence>
<name>A0AAD7N941_9AGAR</name>
<sequence length="151" mass="16839">MRITIFAETIPRHKCCFDLKLCCRSGCTSTSRASRSRATGPRTRSAPSRRCPMLRRRYLAYNLFDGLYRLRRAEVQVGIALRMGVDCYNFAGTLQPAPRTESAYVLPDARRADAVPHVLAQLSAGRGRPSRVAAPNAPRAELMTRGTQQAR</sequence>
<organism evidence="2 3">
    <name type="scientific">Mycena maculata</name>
    <dbReference type="NCBI Taxonomy" id="230809"/>
    <lineage>
        <taxon>Eukaryota</taxon>
        <taxon>Fungi</taxon>
        <taxon>Dikarya</taxon>
        <taxon>Basidiomycota</taxon>
        <taxon>Agaricomycotina</taxon>
        <taxon>Agaricomycetes</taxon>
        <taxon>Agaricomycetidae</taxon>
        <taxon>Agaricales</taxon>
        <taxon>Marasmiineae</taxon>
        <taxon>Mycenaceae</taxon>
        <taxon>Mycena</taxon>
    </lineage>
</organism>
<evidence type="ECO:0000256" key="1">
    <source>
        <dbReference type="SAM" id="MobiDB-lite"/>
    </source>
</evidence>
<feature type="region of interest" description="Disordered" evidence="1">
    <location>
        <begin position="27"/>
        <end position="47"/>
    </location>
</feature>
<evidence type="ECO:0000313" key="3">
    <source>
        <dbReference type="Proteomes" id="UP001215280"/>
    </source>
</evidence>
<dbReference type="Proteomes" id="UP001215280">
    <property type="component" value="Unassembled WGS sequence"/>
</dbReference>
<accession>A0AAD7N941</accession>
<comment type="caution">
    <text evidence="2">The sequence shown here is derived from an EMBL/GenBank/DDBJ whole genome shotgun (WGS) entry which is preliminary data.</text>
</comment>
<reference evidence="2" key="1">
    <citation type="submission" date="2023-03" db="EMBL/GenBank/DDBJ databases">
        <title>Massive genome expansion in bonnet fungi (Mycena s.s.) driven by repeated elements and novel gene families across ecological guilds.</title>
        <authorList>
            <consortium name="Lawrence Berkeley National Laboratory"/>
            <person name="Harder C.B."/>
            <person name="Miyauchi S."/>
            <person name="Viragh M."/>
            <person name="Kuo A."/>
            <person name="Thoen E."/>
            <person name="Andreopoulos B."/>
            <person name="Lu D."/>
            <person name="Skrede I."/>
            <person name="Drula E."/>
            <person name="Henrissat B."/>
            <person name="Morin E."/>
            <person name="Kohler A."/>
            <person name="Barry K."/>
            <person name="LaButti K."/>
            <person name="Morin E."/>
            <person name="Salamov A."/>
            <person name="Lipzen A."/>
            <person name="Mereny Z."/>
            <person name="Hegedus B."/>
            <person name="Baldrian P."/>
            <person name="Stursova M."/>
            <person name="Weitz H."/>
            <person name="Taylor A."/>
            <person name="Grigoriev I.V."/>
            <person name="Nagy L.G."/>
            <person name="Martin F."/>
            <person name="Kauserud H."/>
        </authorList>
    </citation>
    <scope>NUCLEOTIDE SEQUENCE</scope>
    <source>
        <strain evidence="2">CBHHK188m</strain>
    </source>
</reference>
<dbReference type="AlphaFoldDB" id="A0AAD7N941"/>
<dbReference type="EMBL" id="JARJLG010000080">
    <property type="protein sequence ID" value="KAJ7750969.1"/>
    <property type="molecule type" value="Genomic_DNA"/>
</dbReference>
<proteinExistence type="predicted"/>
<keyword evidence="3" id="KW-1185">Reference proteome</keyword>
<feature type="region of interest" description="Disordered" evidence="1">
    <location>
        <begin position="125"/>
        <end position="151"/>
    </location>
</feature>
<feature type="compositionally biased region" description="Low complexity" evidence="1">
    <location>
        <begin position="27"/>
        <end position="46"/>
    </location>
</feature>